<organism evidence="1 2">
    <name type="scientific">Penicillium malachiteum</name>
    <dbReference type="NCBI Taxonomy" id="1324776"/>
    <lineage>
        <taxon>Eukaryota</taxon>
        <taxon>Fungi</taxon>
        <taxon>Dikarya</taxon>
        <taxon>Ascomycota</taxon>
        <taxon>Pezizomycotina</taxon>
        <taxon>Eurotiomycetes</taxon>
        <taxon>Eurotiomycetidae</taxon>
        <taxon>Eurotiales</taxon>
        <taxon>Aspergillaceae</taxon>
        <taxon>Penicillium</taxon>
    </lineage>
</organism>
<evidence type="ECO:0000313" key="2">
    <source>
        <dbReference type="Proteomes" id="UP001215712"/>
    </source>
</evidence>
<evidence type="ECO:0000313" key="1">
    <source>
        <dbReference type="EMBL" id="KAJ5732589.1"/>
    </source>
</evidence>
<accession>A0AAD6MYE1</accession>
<evidence type="ECO:0008006" key="3">
    <source>
        <dbReference type="Google" id="ProtNLM"/>
    </source>
</evidence>
<keyword evidence="2" id="KW-1185">Reference proteome</keyword>
<sequence>MTELALVSSVAGVISLGLTVCQGLAAYSSHFKSFHDETGDVATKAKGLEIILMGISDLISNPGAFNNSSSVVSERIKTASQCVLDCKHGLVKLKSSLDEVKRESSSGKSRKAKQYLERFLYPLRRGSLVGRVDTIEGLQSNLEMALTSLRIAMDIDGKIENDN</sequence>
<dbReference type="AlphaFoldDB" id="A0AAD6MYE1"/>
<protein>
    <recommendedName>
        <fullName evidence="3">Fungal N-terminal domain-containing protein</fullName>
    </recommendedName>
</protein>
<comment type="caution">
    <text evidence="1">The sequence shown here is derived from an EMBL/GenBank/DDBJ whole genome shotgun (WGS) entry which is preliminary data.</text>
</comment>
<reference evidence="1" key="1">
    <citation type="journal article" date="2023" name="IMA Fungus">
        <title>Comparative genomic study of the Penicillium genus elucidates a diverse pangenome and 15 lateral gene transfer events.</title>
        <authorList>
            <person name="Petersen C."/>
            <person name="Sorensen T."/>
            <person name="Nielsen M.R."/>
            <person name="Sondergaard T.E."/>
            <person name="Sorensen J.L."/>
            <person name="Fitzpatrick D.A."/>
            <person name="Frisvad J.C."/>
            <person name="Nielsen K.L."/>
        </authorList>
    </citation>
    <scope>NUCLEOTIDE SEQUENCE</scope>
    <source>
        <strain evidence="1">IBT 17514</strain>
    </source>
</reference>
<proteinExistence type="predicted"/>
<reference evidence="1" key="2">
    <citation type="submission" date="2023-01" db="EMBL/GenBank/DDBJ databases">
        <authorList>
            <person name="Petersen C."/>
        </authorList>
    </citation>
    <scope>NUCLEOTIDE SEQUENCE</scope>
    <source>
        <strain evidence="1">IBT 17514</strain>
    </source>
</reference>
<name>A0AAD6MYE1_9EURO</name>
<gene>
    <name evidence="1" type="ORF">N7493_004070</name>
</gene>
<dbReference type="Proteomes" id="UP001215712">
    <property type="component" value="Unassembled WGS sequence"/>
</dbReference>
<dbReference type="EMBL" id="JAQJAN010000004">
    <property type="protein sequence ID" value="KAJ5732589.1"/>
    <property type="molecule type" value="Genomic_DNA"/>
</dbReference>